<accession>A0A1M5KMS6</accession>
<evidence type="ECO:0000313" key="1">
    <source>
        <dbReference type="EMBL" id="SHG54026.1"/>
    </source>
</evidence>
<dbReference type="InterPro" id="IPR025345">
    <property type="entry name" value="DUF4249"/>
</dbReference>
<dbReference type="AlphaFoldDB" id="A0A1M5KMS6"/>
<dbReference type="PROSITE" id="PS51257">
    <property type="entry name" value="PROKAR_LIPOPROTEIN"/>
    <property type="match status" value="1"/>
</dbReference>
<protein>
    <recommendedName>
        <fullName evidence="3">DUF4249 domain-containing protein</fullName>
    </recommendedName>
</protein>
<proteinExistence type="predicted"/>
<dbReference type="OrthoDB" id="637707at2"/>
<dbReference type="Proteomes" id="UP000184212">
    <property type="component" value="Unassembled WGS sequence"/>
</dbReference>
<dbReference type="EMBL" id="FQWQ01000001">
    <property type="protein sequence ID" value="SHG54026.1"/>
    <property type="molecule type" value="Genomic_DNA"/>
</dbReference>
<gene>
    <name evidence="1" type="ORF">SAMN04488109_0734</name>
</gene>
<evidence type="ECO:0008006" key="3">
    <source>
        <dbReference type="Google" id="ProtNLM"/>
    </source>
</evidence>
<evidence type="ECO:0000313" key="2">
    <source>
        <dbReference type="Proteomes" id="UP000184212"/>
    </source>
</evidence>
<organism evidence="1 2">
    <name type="scientific">Chryseolinea serpens</name>
    <dbReference type="NCBI Taxonomy" id="947013"/>
    <lineage>
        <taxon>Bacteria</taxon>
        <taxon>Pseudomonadati</taxon>
        <taxon>Bacteroidota</taxon>
        <taxon>Cytophagia</taxon>
        <taxon>Cytophagales</taxon>
        <taxon>Fulvivirgaceae</taxon>
        <taxon>Chryseolinea</taxon>
    </lineage>
</organism>
<name>A0A1M5KMS6_9BACT</name>
<reference evidence="1 2" key="1">
    <citation type="submission" date="2016-11" db="EMBL/GenBank/DDBJ databases">
        <authorList>
            <person name="Jaros S."/>
            <person name="Januszkiewicz K."/>
            <person name="Wedrychowicz H."/>
        </authorList>
    </citation>
    <scope>NUCLEOTIDE SEQUENCE [LARGE SCALE GENOMIC DNA]</scope>
    <source>
        <strain evidence="1 2">DSM 24574</strain>
    </source>
</reference>
<dbReference type="STRING" id="947013.SAMN04488109_0734"/>
<dbReference type="Pfam" id="PF14054">
    <property type="entry name" value="DUF4249"/>
    <property type="match status" value="1"/>
</dbReference>
<sequence length="277" mass="31358">MKNIFFVLLFAIVFVSCDRPIHLNLNESQSRVIIEGQVTNRAGYQYVKLSRSVDFYQTGALPKITNATVSVKDSDGNEVMFIHNPNNKADSVGYYLPQTPFMGVIGKDYHLRVDVDGEIYEADDHLYPVTSVDSLAYRIDDDEKDDPKTYNKFYEVLIYAKEPHPSKDYYLFKFYRNDSLKLYNDTDIYYTDDEALGESINGISTPIFYAPGDKATIEAYSLSRTGYVFYDDLQKLLNNDGGMFNQPPANSRTNLSNGALGFFQASAINSASIVVEE</sequence>
<keyword evidence="2" id="KW-1185">Reference proteome</keyword>
<dbReference type="RefSeq" id="WP_073131157.1">
    <property type="nucleotide sequence ID" value="NZ_FQWQ01000001.1"/>
</dbReference>